<dbReference type="Proteomes" id="UP000190061">
    <property type="component" value="Unassembled WGS sequence"/>
</dbReference>
<feature type="transmembrane region" description="Helical" evidence="7">
    <location>
        <begin position="455"/>
        <end position="472"/>
    </location>
</feature>
<name>A0A1T4Q0U0_9GAMM</name>
<evidence type="ECO:0000259" key="8">
    <source>
        <dbReference type="PROSITE" id="PS51202"/>
    </source>
</evidence>
<feature type="transmembrane region" description="Helical" evidence="7">
    <location>
        <begin position="179"/>
        <end position="201"/>
    </location>
</feature>
<dbReference type="STRING" id="1122188.SAMN02745674_01431"/>
<comment type="subcellular location">
    <subcellularLocation>
        <location evidence="1">Membrane</location>
        <topology evidence="1">Multi-pass membrane protein</topology>
    </subcellularLocation>
</comment>
<organism evidence="9 10">
    <name type="scientific">Lysobacter spongiicola DSM 21749</name>
    <dbReference type="NCBI Taxonomy" id="1122188"/>
    <lineage>
        <taxon>Bacteria</taxon>
        <taxon>Pseudomonadati</taxon>
        <taxon>Pseudomonadota</taxon>
        <taxon>Gammaproteobacteria</taxon>
        <taxon>Lysobacterales</taxon>
        <taxon>Lysobacteraceae</taxon>
        <taxon>Novilysobacter</taxon>
    </lineage>
</organism>
<dbReference type="GO" id="GO:0006813">
    <property type="term" value="P:potassium ion transport"/>
    <property type="evidence" value="ECO:0007669"/>
    <property type="project" value="InterPro"/>
</dbReference>
<keyword evidence="5 7" id="KW-1133">Transmembrane helix</keyword>
<feature type="transmembrane region" description="Helical" evidence="7">
    <location>
        <begin position="578"/>
        <end position="598"/>
    </location>
</feature>
<dbReference type="RefSeq" id="WP_234987744.1">
    <property type="nucleotide sequence ID" value="NZ_FUXP01000004.1"/>
</dbReference>
<feature type="transmembrane region" description="Helical" evidence="7">
    <location>
        <begin position="32"/>
        <end position="50"/>
    </location>
</feature>
<feature type="transmembrane region" description="Helical" evidence="7">
    <location>
        <begin position="62"/>
        <end position="81"/>
    </location>
</feature>
<feature type="transmembrane region" description="Helical" evidence="7">
    <location>
        <begin position="534"/>
        <end position="557"/>
    </location>
</feature>
<evidence type="ECO:0000256" key="2">
    <source>
        <dbReference type="ARBA" id="ARBA00022448"/>
    </source>
</evidence>
<dbReference type="SUPFAM" id="SSF116726">
    <property type="entry name" value="TrkA C-terminal domain-like"/>
    <property type="match status" value="2"/>
</dbReference>
<evidence type="ECO:0000313" key="9">
    <source>
        <dbReference type="EMBL" id="SJZ97392.1"/>
    </source>
</evidence>
<evidence type="ECO:0000256" key="4">
    <source>
        <dbReference type="ARBA" id="ARBA00022737"/>
    </source>
</evidence>
<feature type="transmembrane region" description="Helical" evidence="7">
    <location>
        <begin position="7"/>
        <end position="26"/>
    </location>
</feature>
<evidence type="ECO:0000256" key="1">
    <source>
        <dbReference type="ARBA" id="ARBA00004141"/>
    </source>
</evidence>
<feature type="transmembrane region" description="Helical" evidence="7">
    <location>
        <begin position="101"/>
        <end position="125"/>
    </location>
</feature>
<feature type="transmembrane region" description="Helical" evidence="7">
    <location>
        <begin position="493"/>
        <end position="514"/>
    </location>
</feature>
<dbReference type="AlphaFoldDB" id="A0A1T4Q0U0"/>
<dbReference type="Pfam" id="PF02080">
    <property type="entry name" value="TrkA_C"/>
    <property type="match status" value="1"/>
</dbReference>
<keyword evidence="3 7" id="KW-0812">Transmembrane</keyword>
<dbReference type="Pfam" id="PF03600">
    <property type="entry name" value="CitMHS"/>
    <property type="match status" value="1"/>
</dbReference>
<keyword evidence="10" id="KW-1185">Reference proteome</keyword>
<keyword evidence="4" id="KW-0677">Repeat</keyword>
<evidence type="ECO:0000256" key="3">
    <source>
        <dbReference type="ARBA" id="ARBA00022692"/>
    </source>
</evidence>
<evidence type="ECO:0000256" key="7">
    <source>
        <dbReference type="SAM" id="Phobius"/>
    </source>
</evidence>
<dbReference type="InterPro" id="IPR036721">
    <property type="entry name" value="RCK_C_sf"/>
</dbReference>
<dbReference type="Gene3D" id="3.30.70.1450">
    <property type="entry name" value="Regulator of K+ conductance, C-terminal domain"/>
    <property type="match status" value="1"/>
</dbReference>
<dbReference type="GO" id="GO:0005886">
    <property type="term" value="C:plasma membrane"/>
    <property type="evidence" value="ECO:0007669"/>
    <property type="project" value="TreeGrafter"/>
</dbReference>
<dbReference type="PANTHER" id="PTHR43652:SF2">
    <property type="entry name" value="BASIC AMINO ACID ANTIPORTER YFCC-RELATED"/>
    <property type="match status" value="1"/>
</dbReference>
<dbReference type="PROSITE" id="PS51202">
    <property type="entry name" value="RCK_C"/>
    <property type="match status" value="1"/>
</dbReference>
<proteinExistence type="predicted"/>
<dbReference type="GO" id="GO:0008324">
    <property type="term" value="F:monoatomic cation transmembrane transporter activity"/>
    <property type="evidence" value="ECO:0007669"/>
    <property type="project" value="InterPro"/>
</dbReference>
<feature type="transmembrane region" description="Helical" evidence="7">
    <location>
        <begin position="410"/>
        <end position="443"/>
    </location>
</feature>
<protein>
    <submittedName>
        <fullName evidence="9">Di-and tricarboxylate transporter</fullName>
    </submittedName>
</protein>
<dbReference type="InterPro" id="IPR004680">
    <property type="entry name" value="Cit_transptr-like_dom"/>
</dbReference>
<feature type="transmembrane region" description="Helical" evidence="7">
    <location>
        <begin position="146"/>
        <end position="167"/>
    </location>
</feature>
<dbReference type="PANTHER" id="PTHR43652">
    <property type="entry name" value="BASIC AMINO ACID ANTIPORTER YFCC-RELATED"/>
    <property type="match status" value="1"/>
</dbReference>
<keyword evidence="6 7" id="KW-0472">Membrane</keyword>
<dbReference type="EMBL" id="FUXP01000004">
    <property type="protein sequence ID" value="SJZ97392.1"/>
    <property type="molecule type" value="Genomic_DNA"/>
</dbReference>
<evidence type="ECO:0000313" key="10">
    <source>
        <dbReference type="Proteomes" id="UP000190061"/>
    </source>
</evidence>
<feature type="domain" description="RCK C-terminal" evidence="8">
    <location>
        <begin position="308"/>
        <end position="392"/>
    </location>
</feature>
<gene>
    <name evidence="9" type="ORF">SAMN02745674_01431</name>
</gene>
<dbReference type="InterPro" id="IPR006037">
    <property type="entry name" value="RCK_C"/>
</dbReference>
<evidence type="ECO:0000256" key="6">
    <source>
        <dbReference type="ARBA" id="ARBA00023136"/>
    </source>
</evidence>
<sequence>MMEMLPITLQQLVFLLILAGGLYLFISERVRVDVSAMLILLALVLTGILDEQEALSGFASEPAIIVAAVFVISGALGATGITEHVGQWIGRASGRSEARSIAVTMPAVAAMASFTHHVMVTAMMMPILTRFAREHGLSASRLLMPMSLAASLGTCLTLVSAPAFLLADNLLERTGAEGLGIFSITPIGIALVIIGVVYMLLARWLLPKRGAGSGDDGYLRLDRYRTELLVVEGSRWSTRPLAELEKALGDRFRLVGWMRDDRLRRDLGPQSPLISGDVLLVEASADALASLHDDPGLELYAIARFGGKDDDEDGEGEAQLVQAVVAPGSEFIGRSIRELDFSHHFKAVIAGLWRREGHVARRLADARLREGDLLVLWGKPSRFAELATHHGFLMLVPFAGEAKRRVRAPLALSILGATILAAVTGWLPVPLAFLLGAVAVVATRCVDIGQAYREIDVRVFVMIAGVIPLGIAMEQTGTAGMLAGGLEKMVAGWPVLAILLVLFGLAALLTQVLSDSATVVLLGPIAVHLGQSMGISPTPLVVCTALGAVVAFLTPIGHHGNLLILGPGGYRFGDFMRIGVPLTMMIALVSAWMTRWIWLDGPMLPGMG</sequence>
<keyword evidence="2" id="KW-0813">Transport</keyword>
<dbReference type="InterPro" id="IPR051679">
    <property type="entry name" value="DASS-Related_Transporters"/>
</dbReference>
<reference evidence="9 10" key="1">
    <citation type="submission" date="2017-02" db="EMBL/GenBank/DDBJ databases">
        <authorList>
            <person name="Peterson S.W."/>
        </authorList>
    </citation>
    <scope>NUCLEOTIDE SEQUENCE [LARGE SCALE GENOMIC DNA]</scope>
    <source>
        <strain evidence="9 10">DSM 21749</strain>
    </source>
</reference>
<accession>A0A1T4Q0U0</accession>
<evidence type="ECO:0000256" key="5">
    <source>
        <dbReference type="ARBA" id="ARBA00022989"/>
    </source>
</evidence>